<dbReference type="AlphaFoldDB" id="D7BJH9"/>
<geneLocation type="plasmid" evidence="1 2">
    <name>pMESIL02</name>
</geneLocation>
<organism evidence="1 2">
    <name type="scientific">Allomeiothermus silvanus (strain ATCC 700542 / DSM 9946 / NBRC 106475 / NCIMB 13440 / VI-R2)</name>
    <name type="common">Thermus silvanus</name>
    <dbReference type="NCBI Taxonomy" id="526227"/>
    <lineage>
        <taxon>Bacteria</taxon>
        <taxon>Thermotogati</taxon>
        <taxon>Deinococcota</taxon>
        <taxon>Deinococci</taxon>
        <taxon>Thermales</taxon>
        <taxon>Thermaceae</taxon>
        <taxon>Allomeiothermus</taxon>
    </lineage>
</organism>
<accession>D7BJH9</accession>
<protein>
    <submittedName>
        <fullName evidence="1">Uncharacterized protein</fullName>
    </submittedName>
</protein>
<dbReference type="RefSeq" id="WP_013159811.1">
    <property type="nucleotide sequence ID" value="NC_014214.1"/>
</dbReference>
<reference evidence="1 2" key="1">
    <citation type="journal article" date="2010" name="Stand. Genomic Sci.">
        <title>Complete genome sequence of Meiothermus silvanus type strain (VI-R2).</title>
        <authorList>
            <person name="Sikorski J."/>
            <person name="Tindall B.J."/>
            <person name="Lowry S."/>
            <person name="Lucas S."/>
            <person name="Nolan M."/>
            <person name="Copeland A."/>
            <person name="Glavina Del Rio T."/>
            <person name="Tice H."/>
            <person name="Cheng J.F."/>
            <person name="Han C."/>
            <person name="Pitluck S."/>
            <person name="Liolios K."/>
            <person name="Ivanova N."/>
            <person name="Mavromatis K."/>
            <person name="Mikhailova N."/>
            <person name="Pati A."/>
            <person name="Goodwin L."/>
            <person name="Chen A."/>
            <person name="Palaniappan K."/>
            <person name="Land M."/>
            <person name="Hauser L."/>
            <person name="Chang Y.J."/>
            <person name="Jeffries C.D."/>
            <person name="Rohde M."/>
            <person name="Goker M."/>
            <person name="Woyke T."/>
            <person name="Bristow J."/>
            <person name="Eisen J.A."/>
            <person name="Markowitz V."/>
            <person name="Hugenholtz P."/>
            <person name="Kyrpides N.C."/>
            <person name="Klenk H.P."/>
            <person name="Lapidus A."/>
        </authorList>
    </citation>
    <scope>NUCLEOTIDE SEQUENCE [LARGE SCALE GENOMIC DNA]</scope>
    <source>
        <strain evidence="2">ATCC 700542 / DSM 9946 / VI-R2</strain>
        <plasmid evidence="2">Plasmid pMESIL02</plasmid>
    </source>
</reference>
<dbReference type="HOGENOM" id="CLU_1419978_0_0_0"/>
<evidence type="ECO:0000313" key="1">
    <source>
        <dbReference type="EMBL" id="ADH65335.1"/>
    </source>
</evidence>
<evidence type="ECO:0000313" key="2">
    <source>
        <dbReference type="Proteomes" id="UP000001916"/>
    </source>
</evidence>
<dbReference type="Proteomes" id="UP000001916">
    <property type="component" value="Plasmid pMESIL02"/>
</dbReference>
<name>D7BJH9_ALLS1</name>
<proteinExistence type="predicted"/>
<sequence>MVWHKDNQVGVGDQVRVDLAGGTTHFQAPEALDIEYARAIREFCEQEGLRLPDSFREYEDLAARATLARVAEEHQTLDILATREALRNLPDPGYGYQYSEGYEPYSNRYVCERFCHVGEDRYADTLGVSLDDGAAVITSEWGSSTYWDRWEFPVRGEPYYSGSVDGGEYRHPPHWTVEKSPQAEVAWEPER</sequence>
<dbReference type="EMBL" id="CP002044">
    <property type="protein sequence ID" value="ADH65335.1"/>
    <property type="molecule type" value="Genomic_DNA"/>
</dbReference>
<dbReference type="OrthoDB" id="10008545at2"/>
<dbReference type="KEGG" id="msv:Mesil_3542"/>
<keyword evidence="2" id="KW-1185">Reference proteome</keyword>
<gene>
    <name evidence="1" type="ORF">Mesil_3542</name>
</gene>
<keyword evidence="1" id="KW-0614">Plasmid</keyword>